<dbReference type="SUPFAM" id="SSF52540">
    <property type="entry name" value="P-loop containing nucleoside triphosphate hydrolases"/>
    <property type="match status" value="1"/>
</dbReference>
<dbReference type="AlphaFoldDB" id="X0Y2U7"/>
<name>X0Y2U7_9ZZZZ</name>
<protein>
    <recommendedName>
        <fullName evidence="1">RecF/RecN/SMC N-terminal domain-containing protein</fullName>
    </recommendedName>
</protein>
<proteinExistence type="predicted"/>
<gene>
    <name evidence="2" type="ORF">S01H1_79766</name>
</gene>
<dbReference type="InterPro" id="IPR027417">
    <property type="entry name" value="P-loop_NTPase"/>
</dbReference>
<dbReference type="Pfam" id="PF02463">
    <property type="entry name" value="SMC_N"/>
    <property type="match status" value="1"/>
</dbReference>
<evidence type="ECO:0000259" key="1">
    <source>
        <dbReference type="Pfam" id="PF02463"/>
    </source>
</evidence>
<dbReference type="InterPro" id="IPR003395">
    <property type="entry name" value="RecF/RecN/SMC_N"/>
</dbReference>
<evidence type="ECO:0000313" key="2">
    <source>
        <dbReference type="EMBL" id="GAG43043.1"/>
    </source>
</evidence>
<sequence>TVKERFDEIDMRRQTIQRERKSILDAIDKIELEKTRTFMKAYHEINREFARIFQKLSPGGSAKMILDRPDKPFEGGVSIEARPRGKKISSLEILSGGEKTLVALSFIFSVQEFYPAPFYVMDEIDAALDAPNVHRVSMVIKEFASQAQFLVISHREENIVNADRIYGVSMQQSGITDIFSVDLEEEAKRLLELPDVPPNIEENLKQNKKI</sequence>
<organism evidence="2">
    <name type="scientific">marine sediment metagenome</name>
    <dbReference type="NCBI Taxonomy" id="412755"/>
    <lineage>
        <taxon>unclassified sequences</taxon>
        <taxon>metagenomes</taxon>
        <taxon>ecological metagenomes</taxon>
    </lineage>
</organism>
<dbReference type="PANTHER" id="PTHR43977">
    <property type="entry name" value="STRUCTURAL MAINTENANCE OF CHROMOSOMES PROTEIN 3"/>
    <property type="match status" value="1"/>
</dbReference>
<accession>X0Y2U7</accession>
<dbReference type="Gene3D" id="3.40.50.300">
    <property type="entry name" value="P-loop containing nucleotide triphosphate hydrolases"/>
    <property type="match status" value="1"/>
</dbReference>
<reference evidence="2" key="1">
    <citation type="journal article" date="2014" name="Front. Microbiol.">
        <title>High frequency of phylogenetically diverse reductive dehalogenase-homologous genes in deep subseafloor sedimentary metagenomes.</title>
        <authorList>
            <person name="Kawai M."/>
            <person name="Futagami T."/>
            <person name="Toyoda A."/>
            <person name="Takaki Y."/>
            <person name="Nishi S."/>
            <person name="Hori S."/>
            <person name="Arai W."/>
            <person name="Tsubouchi T."/>
            <person name="Morono Y."/>
            <person name="Uchiyama I."/>
            <person name="Ito T."/>
            <person name="Fujiyama A."/>
            <person name="Inagaki F."/>
            <person name="Takami H."/>
        </authorList>
    </citation>
    <scope>NUCLEOTIDE SEQUENCE</scope>
    <source>
        <strain evidence="2">Expedition CK06-06</strain>
    </source>
</reference>
<dbReference type="EMBL" id="BARS01053806">
    <property type="protein sequence ID" value="GAG43043.1"/>
    <property type="molecule type" value="Genomic_DNA"/>
</dbReference>
<feature type="domain" description="RecF/RecN/SMC N-terminal" evidence="1">
    <location>
        <begin position="48"/>
        <end position="176"/>
    </location>
</feature>
<feature type="non-terminal residue" evidence="2">
    <location>
        <position position="1"/>
    </location>
</feature>
<comment type="caution">
    <text evidence="2">The sequence shown here is derived from an EMBL/GenBank/DDBJ whole genome shotgun (WGS) entry which is preliminary data.</text>
</comment>